<evidence type="ECO:0000259" key="2">
    <source>
        <dbReference type="Pfam" id="PF22827"/>
    </source>
</evidence>
<gene>
    <name evidence="3" type="ORF">SAMN05421823_11256</name>
</gene>
<dbReference type="AlphaFoldDB" id="A0A1G9S7X5"/>
<organism evidence="3 4">
    <name type="scientific">Catalinimonas alkaloidigena</name>
    <dbReference type="NCBI Taxonomy" id="1075417"/>
    <lineage>
        <taxon>Bacteria</taxon>
        <taxon>Pseudomonadati</taxon>
        <taxon>Bacteroidota</taxon>
        <taxon>Cytophagia</taxon>
        <taxon>Cytophagales</taxon>
        <taxon>Catalimonadaceae</taxon>
        <taxon>Catalinimonas</taxon>
    </lineage>
</organism>
<evidence type="ECO:0000256" key="1">
    <source>
        <dbReference type="SAM" id="Phobius"/>
    </source>
</evidence>
<keyword evidence="1" id="KW-0812">Transmembrane</keyword>
<dbReference type="STRING" id="1075417.SAMN05421823_11256"/>
<protein>
    <recommendedName>
        <fullName evidence="2">Gliding motility protein GldL-like N-terminal domain-containing protein</fullName>
    </recommendedName>
</protein>
<dbReference type="InterPro" id="IPR055087">
    <property type="entry name" value="GldL-like_N"/>
</dbReference>
<evidence type="ECO:0000313" key="3">
    <source>
        <dbReference type="EMBL" id="SDM31407.1"/>
    </source>
</evidence>
<dbReference type="EMBL" id="FNFO01000012">
    <property type="protein sequence ID" value="SDM31407.1"/>
    <property type="molecule type" value="Genomic_DNA"/>
</dbReference>
<keyword evidence="4" id="KW-1185">Reference proteome</keyword>
<feature type="transmembrane region" description="Helical" evidence="1">
    <location>
        <begin position="111"/>
        <end position="130"/>
    </location>
</feature>
<reference evidence="3 4" key="1">
    <citation type="submission" date="2016-10" db="EMBL/GenBank/DDBJ databases">
        <authorList>
            <person name="de Groot N.N."/>
        </authorList>
    </citation>
    <scope>NUCLEOTIDE SEQUENCE [LARGE SCALE GENOMIC DNA]</scope>
    <source>
        <strain evidence="3 4">DSM 25186</strain>
    </source>
</reference>
<dbReference type="Pfam" id="PF22827">
    <property type="entry name" value="GldL_N"/>
    <property type="match status" value="1"/>
</dbReference>
<proteinExistence type="predicted"/>
<feature type="transmembrane region" description="Helical" evidence="1">
    <location>
        <begin position="83"/>
        <end position="105"/>
    </location>
</feature>
<keyword evidence="1" id="KW-1133">Transmembrane helix</keyword>
<evidence type="ECO:0000313" key="4">
    <source>
        <dbReference type="Proteomes" id="UP000198510"/>
    </source>
</evidence>
<keyword evidence="1" id="KW-0472">Membrane</keyword>
<dbReference type="RefSeq" id="WP_218127174.1">
    <property type="nucleotide sequence ID" value="NZ_FNFO01000012.1"/>
</dbReference>
<name>A0A1G9S7X5_9BACT</name>
<sequence length="147" mass="16807">MELSSDQIDFIGRDVRRRGIVLDDLAESLVDHLCCTLENGTESDFDRAYAAALEAFGQRGLVQVQRETFVFLILKRKIAMKKAMYLLGYLATCLTIMGMMFKLLHWPGANVMLVVGLLLLSFGYLPLYFYDRYQQSKADLLQEAHRS</sequence>
<dbReference type="Proteomes" id="UP000198510">
    <property type="component" value="Unassembled WGS sequence"/>
</dbReference>
<accession>A0A1G9S7X5</accession>
<feature type="domain" description="Gliding motility protein GldL-like N-terminal" evidence="2">
    <location>
        <begin position="94"/>
        <end position="118"/>
    </location>
</feature>